<feature type="compositionally biased region" description="Low complexity" evidence="1">
    <location>
        <begin position="43"/>
        <end position="55"/>
    </location>
</feature>
<protein>
    <submittedName>
        <fullName evidence="2">Uncharacterized protein</fullName>
    </submittedName>
</protein>
<reference evidence="4 5" key="1">
    <citation type="submission" date="2018-09" db="EMBL/GenBank/DDBJ databases">
        <title>Genomic investigation of the strawberry pathogen Phytophthora fragariae indicates pathogenicity is determined by transcriptional variation in three key races.</title>
        <authorList>
            <person name="Adams T.M."/>
            <person name="Armitage A.D."/>
            <person name="Sobczyk M.K."/>
            <person name="Bates H.J."/>
            <person name="Dunwell J.M."/>
            <person name="Nellist C.F."/>
            <person name="Harrison R.J."/>
        </authorList>
    </citation>
    <scope>NUCLEOTIDE SEQUENCE [LARGE SCALE GENOMIC DNA]</scope>
    <source>
        <strain evidence="3 5">ONT-3</strain>
        <strain evidence="2 4">SCRP245</strain>
    </source>
</reference>
<evidence type="ECO:0000313" key="2">
    <source>
        <dbReference type="EMBL" id="KAE8979762.1"/>
    </source>
</evidence>
<feature type="compositionally biased region" description="Basic and acidic residues" evidence="1">
    <location>
        <begin position="58"/>
        <end position="67"/>
    </location>
</feature>
<organism evidence="2 4">
    <name type="scientific">Phytophthora fragariae</name>
    <dbReference type="NCBI Taxonomy" id="53985"/>
    <lineage>
        <taxon>Eukaryota</taxon>
        <taxon>Sar</taxon>
        <taxon>Stramenopiles</taxon>
        <taxon>Oomycota</taxon>
        <taxon>Peronosporomycetes</taxon>
        <taxon>Peronosporales</taxon>
        <taxon>Peronosporaceae</taxon>
        <taxon>Phytophthora</taxon>
    </lineage>
</organism>
<feature type="compositionally biased region" description="Polar residues" evidence="1">
    <location>
        <begin position="1"/>
        <end position="12"/>
    </location>
</feature>
<feature type="region of interest" description="Disordered" evidence="1">
    <location>
        <begin position="1"/>
        <end position="67"/>
    </location>
</feature>
<dbReference type="EMBL" id="QXFX01003717">
    <property type="protein sequence ID" value="KAE9067411.1"/>
    <property type="molecule type" value="Genomic_DNA"/>
</dbReference>
<evidence type="ECO:0000313" key="3">
    <source>
        <dbReference type="EMBL" id="KAE9067411.1"/>
    </source>
</evidence>
<accession>A0A6A3IEA9</accession>
<name>A0A6A3IEA9_9STRA</name>
<evidence type="ECO:0000256" key="1">
    <source>
        <dbReference type="SAM" id="MobiDB-lite"/>
    </source>
</evidence>
<dbReference type="Proteomes" id="UP000488956">
    <property type="component" value="Unassembled WGS sequence"/>
</dbReference>
<dbReference type="Proteomes" id="UP000460718">
    <property type="component" value="Unassembled WGS sequence"/>
</dbReference>
<dbReference type="AlphaFoldDB" id="A0A6A3IEA9"/>
<sequence length="67" mass="6658">MIQTANEVTGVSGSREAVTAGDRTGSGAERRFDVGGEAEAVIGTTDATGGDWTTGKAVNDDAGARGE</sequence>
<proteinExistence type="predicted"/>
<gene>
    <name evidence="3" type="ORF">PF010_g27467</name>
    <name evidence="2" type="ORF">PF011_g22711</name>
</gene>
<evidence type="ECO:0000313" key="5">
    <source>
        <dbReference type="Proteomes" id="UP000488956"/>
    </source>
</evidence>
<dbReference type="EMBL" id="QXFW01002319">
    <property type="protein sequence ID" value="KAE8979762.1"/>
    <property type="molecule type" value="Genomic_DNA"/>
</dbReference>
<evidence type="ECO:0000313" key="4">
    <source>
        <dbReference type="Proteomes" id="UP000460718"/>
    </source>
</evidence>
<comment type="caution">
    <text evidence="2">The sequence shown here is derived from an EMBL/GenBank/DDBJ whole genome shotgun (WGS) entry which is preliminary data.</text>
</comment>